<keyword evidence="1" id="KW-1133">Transmembrane helix</keyword>
<dbReference type="EMBL" id="NKCZ01000071">
    <property type="protein sequence ID" value="POD88562.1"/>
    <property type="molecule type" value="Genomic_DNA"/>
</dbReference>
<gene>
    <name evidence="2" type="ORF">S101258_00675</name>
</gene>
<proteinExistence type="predicted"/>
<dbReference type="Proteomes" id="UP000236990">
    <property type="component" value="Unassembled WGS sequence"/>
</dbReference>
<keyword evidence="1" id="KW-0812">Transmembrane</keyword>
<accession>A0A2S3U8E5</accession>
<reference evidence="2 3" key="1">
    <citation type="submission" date="2017-06" db="EMBL/GenBank/DDBJ databases">
        <title>Genome sequence of Lactobacillus plantarum subsp. plantarum strain SRCM101258.</title>
        <authorList>
            <person name="Cho S.H."/>
        </authorList>
    </citation>
    <scope>NUCLEOTIDE SEQUENCE [LARGE SCALE GENOMIC DNA]</scope>
    <source>
        <strain evidence="2 3">SRCM101258</strain>
    </source>
</reference>
<organism evidence="2 3">
    <name type="scientific">Lactiplantibacillus plantarum subsp. plantarum</name>
    <dbReference type="NCBI Taxonomy" id="337330"/>
    <lineage>
        <taxon>Bacteria</taxon>
        <taxon>Bacillati</taxon>
        <taxon>Bacillota</taxon>
        <taxon>Bacilli</taxon>
        <taxon>Lactobacillales</taxon>
        <taxon>Lactobacillaceae</taxon>
        <taxon>Lactiplantibacillus</taxon>
    </lineage>
</organism>
<evidence type="ECO:0000313" key="2">
    <source>
        <dbReference type="EMBL" id="POD88562.1"/>
    </source>
</evidence>
<protein>
    <submittedName>
        <fullName evidence="2">Uncharacterized protein</fullName>
    </submittedName>
</protein>
<feature type="transmembrane region" description="Helical" evidence="1">
    <location>
        <begin position="12"/>
        <end position="42"/>
    </location>
</feature>
<evidence type="ECO:0000313" key="3">
    <source>
        <dbReference type="Proteomes" id="UP000236990"/>
    </source>
</evidence>
<name>A0A2S3U8E5_LACPN</name>
<keyword evidence="1" id="KW-0472">Membrane</keyword>
<evidence type="ECO:0000256" key="1">
    <source>
        <dbReference type="SAM" id="Phobius"/>
    </source>
</evidence>
<comment type="caution">
    <text evidence="2">The sequence shown here is derived from an EMBL/GenBank/DDBJ whole genome shotgun (WGS) entry which is preliminary data.</text>
</comment>
<dbReference type="AlphaFoldDB" id="A0A2S3U8E5"/>
<sequence length="43" mass="4780">MLNLQSKFGQKLLVIGNWIAAVVTINLVWFIITLPALIMLVLA</sequence>